<dbReference type="PROSITE" id="PS51462">
    <property type="entry name" value="NUDIX"/>
    <property type="match status" value="1"/>
</dbReference>
<dbReference type="PANTHER" id="PTHR12318:SF0">
    <property type="entry name" value="ACYL-COENZYME A DIPHOSPHATASE NUDT19"/>
    <property type="match status" value="1"/>
</dbReference>
<evidence type="ECO:0000256" key="3">
    <source>
        <dbReference type="ARBA" id="ARBA00022723"/>
    </source>
</evidence>
<keyword evidence="4" id="KW-0378">Hydrolase</keyword>
<dbReference type="CDD" id="cd18870">
    <property type="entry name" value="NUDIX_AcylCoAdiphos_Nudt19"/>
    <property type="match status" value="1"/>
</dbReference>
<dbReference type="SUPFAM" id="SSF55811">
    <property type="entry name" value="Nudix"/>
    <property type="match status" value="1"/>
</dbReference>
<evidence type="ECO:0000313" key="10">
    <source>
        <dbReference type="Proteomes" id="UP001501591"/>
    </source>
</evidence>
<reference evidence="10" key="1">
    <citation type="journal article" date="2019" name="Int. J. Syst. Evol. Microbiol.">
        <title>The Global Catalogue of Microorganisms (GCM) 10K type strain sequencing project: providing services to taxonomists for standard genome sequencing and annotation.</title>
        <authorList>
            <consortium name="The Broad Institute Genomics Platform"/>
            <consortium name="The Broad Institute Genome Sequencing Center for Infectious Disease"/>
            <person name="Wu L."/>
            <person name="Ma J."/>
        </authorList>
    </citation>
    <scope>NUCLEOTIDE SEQUENCE [LARGE SCALE GENOMIC DNA]</scope>
    <source>
        <strain evidence="10">JCM 17024</strain>
    </source>
</reference>
<evidence type="ECO:0000256" key="5">
    <source>
        <dbReference type="ARBA" id="ARBA00022842"/>
    </source>
</evidence>
<dbReference type="InterPro" id="IPR015797">
    <property type="entry name" value="NUDIX_hydrolase-like_dom_sf"/>
</dbReference>
<sequence length="216" mass="23342">MGTDTPIRVAGTAVVLRDAGAGPETLLLRRPMTGSFPGAWVFPGGSVDPADRDGEPAEAVAAQRAAVRETREEAGIGIRDLTLLSRWIPPAEAPARFRTWFFLARDRGDEVRVNPGEITDAVWLTAARALAEHASGALVLAPPTWVTLHGLLAHRTVDEALTSVREPALFATHVRTTDGGRIVMWAGDEEHPDRPGPAGARHRLLMGDPPWTYQRT</sequence>
<dbReference type="EMBL" id="BAABCP010000001">
    <property type="protein sequence ID" value="GAA3926691.1"/>
    <property type="molecule type" value="Genomic_DNA"/>
</dbReference>
<evidence type="ECO:0000259" key="8">
    <source>
        <dbReference type="PROSITE" id="PS51462"/>
    </source>
</evidence>
<gene>
    <name evidence="9" type="ORF">GCM10022383_02270</name>
</gene>
<dbReference type="Proteomes" id="UP001501591">
    <property type="component" value="Unassembled WGS sequence"/>
</dbReference>
<accession>A0ABP7MNA0</accession>
<dbReference type="Pfam" id="PF00293">
    <property type="entry name" value="NUDIX"/>
    <property type="match status" value="1"/>
</dbReference>
<evidence type="ECO:0000256" key="2">
    <source>
        <dbReference type="ARBA" id="ARBA00001946"/>
    </source>
</evidence>
<proteinExistence type="predicted"/>
<name>A0ABP7MNA0_9MICO</name>
<comment type="caution">
    <text evidence="9">The sequence shown here is derived from an EMBL/GenBank/DDBJ whole genome shotgun (WGS) entry which is preliminary data.</text>
</comment>
<keyword evidence="5" id="KW-0460">Magnesium</keyword>
<evidence type="ECO:0000256" key="6">
    <source>
        <dbReference type="ARBA" id="ARBA00023211"/>
    </source>
</evidence>
<keyword evidence="6" id="KW-0464">Manganese</keyword>
<protein>
    <recommendedName>
        <fullName evidence="8">Nudix hydrolase domain-containing protein</fullName>
    </recommendedName>
</protein>
<evidence type="ECO:0000313" key="9">
    <source>
        <dbReference type="EMBL" id="GAA3926691.1"/>
    </source>
</evidence>
<comment type="cofactor">
    <cofactor evidence="1">
        <name>Mn(2+)</name>
        <dbReference type="ChEBI" id="CHEBI:29035"/>
    </cofactor>
</comment>
<keyword evidence="3" id="KW-0479">Metal-binding</keyword>
<dbReference type="Gene3D" id="3.90.79.10">
    <property type="entry name" value="Nucleoside Triphosphate Pyrophosphohydrolase"/>
    <property type="match status" value="2"/>
</dbReference>
<dbReference type="InterPro" id="IPR000086">
    <property type="entry name" value="NUDIX_hydrolase_dom"/>
</dbReference>
<dbReference type="PANTHER" id="PTHR12318">
    <property type="entry name" value="TESTOSTERONE-REGULATED PROTEIN RP2"/>
    <property type="match status" value="1"/>
</dbReference>
<evidence type="ECO:0000256" key="7">
    <source>
        <dbReference type="SAM" id="MobiDB-lite"/>
    </source>
</evidence>
<evidence type="ECO:0000256" key="4">
    <source>
        <dbReference type="ARBA" id="ARBA00022801"/>
    </source>
</evidence>
<evidence type="ECO:0000256" key="1">
    <source>
        <dbReference type="ARBA" id="ARBA00001936"/>
    </source>
</evidence>
<comment type="cofactor">
    <cofactor evidence="2">
        <name>Mg(2+)</name>
        <dbReference type="ChEBI" id="CHEBI:18420"/>
    </cofactor>
</comment>
<feature type="region of interest" description="Disordered" evidence="7">
    <location>
        <begin position="188"/>
        <end position="216"/>
    </location>
</feature>
<dbReference type="RefSeq" id="WP_344817657.1">
    <property type="nucleotide sequence ID" value="NZ_BAABCP010000001.1"/>
</dbReference>
<feature type="domain" description="Nudix hydrolase" evidence="8">
    <location>
        <begin position="6"/>
        <end position="152"/>
    </location>
</feature>
<dbReference type="InterPro" id="IPR039121">
    <property type="entry name" value="NUDT19"/>
</dbReference>
<organism evidence="9 10">
    <name type="scientific">Microbacterium soli</name>
    <dbReference type="NCBI Taxonomy" id="446075"/>
    <lineage>
        <taxon>Bacteria</taxon>
        <taxon>Bacillati</taxon>
        <taxon>Actinomycetota</taxon>
        <taxon>Actinomycetes</taxon>
        <taxon>Micrococcales</taxon>
        <taxon>Microbacteriaceae</taxon>
        <taxon>Microbacterium</taxon>
    </lineage>
</organism>
<keyword evidence="10" id="KW-1185">Reference proteome</keyword>